<protein>
    <submittedName>
        <fullName evidence="1">Uncharacterized protein</fullName>
    </submittedName>
</protein>
<keyword evidence="2" id="KW-1185">Reference proteome</keyword>
<gene>
    <name evidence="1" type="ORF">ISU10_08830</name>
</gene>
<organism evidence="1 2">
    <name type="scientific">Nocardioides agariphilus</name>
    <dbReference type="NCBI Taxonomy" id="433664"/>
    <lineage>
        <taxon>Bacteria</taxon>
        <taxon>Bacillati</taxon>
        <taxon>Actinomycetota</taxon>
        <taxon>Actinomycetes</taxon>
        <taxon>Propionibacteriales</taxon>
        <taxon>Nocardioidaceae</taxon>
        <taxon>Nocardioides</taxon>
    </lineage>
</organism>
<dbReference type="EMBL" id="JADKPO010000009">
    <property type="protein sequence ID" value="MBF4767868.1"/>
    <property type="molecule type" value="Genomic_DNA"/>
</dbReference>
<dbReference type="RefSeq" id="WP_194696008.1">
    <property type="nucleotide sequence ID" value="NZ_JADKPO010000009.1"/>
</dbReference>
<evidence type="ECO:0000313" key="2">
    <source>
        <dbReference type="Proteomes" id="UP000660668"/>
    </source>
</evidence>
<sequence>MFDRHCATCDRTQLIFPSQITGVTNTDHGILVSYVCWCGSEQTWLTGAAGHVDETPLVAA</sequence>
<dbReference type="AlphaFoldDB" id="A0A930VJJ1"/>
<reference evidence="1" key="1">
    <citation type="submission" date="2020-11" db="EMBL/GenBank/DDBJ databases">
        <title>Nocardioides cynanchi sp. nov., isolated from soil of rhizosphere of Cynanchum wilfordii.</title>
        <authorList>
            <person name="Lee J.-S."/>
            <person name="Suh M.K."/>
            <person name="Kim J.-S."/>
        </authorList>
    </citation>
    <scope>NUCLEOTIDE SEQUENCE</scope>
    <source>
        <strain evidence="1">KCTC 19276</strain>
    </source>
</reference>
<evidence type="ECO:0000313" key="1">
    <source>
        <dbReference type="EMBL" id="MBF4767868.1"/>
    </source>
</evidence>
<comment type="caution">
    <text evidence="1">The sequence shown here is derived from an EMBL/GenBank/DDBJ whole genome shotgun (WGS) entry which is preliminary data.</text>
</comment>
<dbReference type="Proteomes" id="UP000660668">
    <property type="component" value="Unassembled WGS sequence"/>
</dbReference>
<proteinExistence type="predicted"/>
<accession>A0A930VJJ1</accession>
<name>A0A930VJJ1_9ACTN</name>